<protein>
    <submittedName>
        <fullName evidence="1">Uncharacterized protein</fullName>
    </submittedName>
</protein>
<dbReference type="Proteomes" id="UP001549749">
    <property type="component" value="Unassembled WGS sequence"/>
</dbReference>
<proteinExistence type="predicted"/>
<dbReference type="EMBL" id="JBEXAC010000002">
    <property type="protein sequence ID" value="MET7000169.1"/>
    <property type="molecule type" value="Genomic_DNA"/>
</dbReference>
<accession>A0ABV2TAW4</accession>
<comment type="caution">
    <text evidence="1">The sequence shown here is derived from an EMBL/GenBank/DDBJ whole genome shotgun (WGS) entry which is preliminary data.</text>
</comment>
<dbReference type="RefSeq" id="WP_354662729.1">
    <property type="nucleotide sequence ID" value="NZ_JBEXAC010000002.1"/>
</dbReference>
<evidence type="ECO:0000313" key="2">
    <source>
        <dbReference type="Proteomes" id="UP001549749"/>
    </source>
</evidence>
<gene>
    <name evidence="1" type="ORF">ABR189_22450</name>
</gene>
<name>A0ABV2TAW4_9BACT</name>
<reference evidence="1 2" key="1">
    <citation type="submission" date="2024-06" db="EMBL/GenBank/DDBJ databases">
        <title>Chitinophaga defluvii sp. nov., isolated from municipal sewage.</title>
        <authorList>
            <person name="Zhang L."/>
        </authorList>
    </citation>
    <scope>NUCLEOTIDE SEQUENCE [LARGE SCALE GENOMIC DNA]</scope>
    <source>
        <strain evidence="1 2">H8</strain>
    </source>
</reference>
<evidence type="ECO:0000313" key="1">
    <source>
        <dbReference type="EMBL" id="MET7000169.1"/>
    </source>
</evidence>
<organism evidence="1 2">
    <name type="scientific">Chitinophaga defluvii</name>
    <dbReference type="NCBI Taxonomy" id="3163343"/>
    <lineage>
        <taxon>Bacteria</taxon>
        <taxon>Pseudomonadati</taxon>
        <taxon>Bacteroidota</taxon>
        <taxon>Chitinophagia</taxon>
        <taxon>Chitinophagales</taxon>
        <taxon>Chitinophagaceae</taxon>
        <taxon>Chitinophaga</taxon>
    </lineage>
</organism>
<keyword evidence="2" id="KW-1185">Reference proteome</keyword>
<sequence length="75" mass="8512">MKTLLNLNRMDKYGFDTIAIKEIIFVNIVLTAGVILRAKFGIGTTFFKTEKIRCTLARPRTFSYQKDGKAIIIAL</sequence>